<keyword evidence="1" id="KW-1133">Transmembrane helix</keyword>
<protein>
    <submittedName>
        <fullName evidence="2">Uncharacterized protein</fullName>
    </submittedName>
</protein>
<keyword evidence="3" id="KW-1185">Reference proteome</keyword>
<accession>A0A9X1N8Z3</accession>
<evidence type="ECO:0000313" key="3">
    <source>
        <dbReference type="Proteomes" id="UP001138997"/>
    </source>
</evidence>
<sequence>MILRMLRSTTESGTGPSPLARLLALLCLIGMLGITAPVLIPMLRWVFDLL</sequence>
<name>A0A9X1N8Z3_9ACTN</name>
<dbReference type="EMBL" id="JAJOMB010000001">
    <property type="protein sequence ID" value="MCD5309770.1"/>
    <property type="molecule type" value="Genomic_DNA"/>
</dbReference>
<evidence type="ECO:0000256" key="1">
    <source>
        <dbReference type="SAM" id="Phobius"/>
    </source>
</evidence>
<organism evidence="2 3">
    <name type="scientific">Kineosporia babensis</name>
    <dbReference type="NCBI Taxonomy" id="499548"/>
    <lineage>
        <taxon>Bacteria</taxon>
        <taxon>Bacillati</taxon>
        <taxon>Actinomycetota</taxon>
        <taxon>Actinomycetes</taxon>
        <taxon>Kineosporiales</taxon>
        <taxon>Kineosporiaceae</taxon>
        <taxon>Kineosporia</taxon>
    </lineage>
</organism>
<evidence type="ECO:0000313" key="2">
    <source>
        <dbReference type="EMBL" id="MCD5309770.1"/>
    </source>
</evidence>
<feature type="transmembrane region" description="Helical" evidence="1">
    <location>
        <begin position="21"/>
        <end position="47"/>
    </location>
</feature>
<keyword evidence="1" id="KW-0812">Transmembrane</keyword>
<comment type="caution">
    <text evidence="2">The sequence shown here is derived from an EMBL/GenBank/DDBJ whole genome shotgun (WGS) entry which is preliminary data.</text>
</comment>
<gene>
    <name evidence="2" type="ORF">LR394_02595</name>
</gene>
<dbReference type="RefSeq" id="WP_231438688.1">
    <property type="nucleotide sequence ID" value="NZ_JAJOMB010000001.1"/>
</dbReference>
<proteinExistence type="predicted"/>
<reference evidence="2" key="1">
    <citation type="submission" date="2021-11" db="EMBL/GenBank/DDBJ databases">
        <title>Streptomyces corallinus and Kineosporia corallina sp. nov., two new coral-derived marine actinobacteria.</title>
        <authorList>
            <person name="Buangrab K."/>
            <person name="Sutthacheep M."/>
            <person name="Yeemin T."/>
            <person name="Harunari E."/>
            <person name="Igarashi Y."/>
            <person name="Sripreechasak P."/>
            <person name="Kanchanasin P."/>
            <person name="Tanasupawat S."/>
            <person name="Phongsopitanun W."/>
        </authorList>
    </citation>
    <scope>NUCLEOTIDE SEQUENCE</scope>
    <source>
        <strain evidence="2">JCM 31032</strain>
    </source>
</reference>
<keyword evidence="1" id="KW-0472">Membrane</keyword>
<dbReference type="AlphaFoldDB" id="A0A9X1N8Z3"/>
<dbReference type="Proteomes" id="UP001138997">
    <property type="component" value="Unassembled WGS sequence"/>
</dbReference>